<sequence>MVAHTVVHRFGVVLAVLSAAFFAAVYLLMRDSLIDGDSVYFAAAAVAAGLIIYGLCRAFGWIVGGFSQPQP</sequence>
<keyword evidence="1" id="KW-0472">Membrane</keyword>
<evidence type="ECO:0000256" key="1">
    <source>
        <dbReference type="SAM" id="Phobius"/>
    </source>
</evidence>
<accession>A0A512INR9</accession>
<reference evidence="2 3" key="1">
    <citation type="submission" date="2019-07" db="EMBL/GenBank/DDBJ databases">
        <title>Whole genome shotgun sequence of Methylobacterium haplocladii NBRC 107714.</title>
        <authorList>
            <person name="Hosoyama A."/>
            <person name="Uohara A."/>
            <person name="Ohji S."/>
            <person name="Ichikawa N."/>
        </authorList>
    </citation>
    <scope>NUCLEOTIDE SEQUENCE [LARGE SCALE GENOMIC DNA]</scope>
    <source>
        <strain evidence="2 3">NBRC 107714</strain>
    </source>
</reference>
<name>A0A512INR9_9HYPH</name>
<proteinExistence type="predicted"/>
<organism evidence="2 3">
    <name type="scientific">Methylobacterium haplocladii</name>
    <dbReference type="NCBI Taxonomy" id="1176176"/>
    <lineage>
        <taxon>Bacteria</taxon>
        <taxon>Pseudomonadati</taxon>
        <taxon>Pseudomonadota</taxon>
        <taxon>Alphaproteobacteria</taxon>
        <taxon>Hyphomicrobiales</taxon>
        <taxon>Methylobacteriaceae</taxon>
        <taxon>Methylobacterium</taxon>
    </lineage>
</organism>
<gene>
    <name evidence="2" type="ORF">MHA02_16660</name>
</gene>
<feature type="transmembrane region" description="Helical" evidence="1">
    <location>
        <begin position="40"/>
        <end position="63"/>
    </location>
</feature>
<evidence type="ECO:0000313" key="2">
    <source>
        <dbReference type="EMBL" id="GEO99278.1"/>
    </source>
</evidence>
<feature type="transmembrane region" description="Helical" evidence="1">
    <location>
        <begin position="6"/>
        <end position="28"/>
    </location>
</feature>
<dbReference type="RefSeq" id="WP_147078183.1">
    <property type="nucleotide sequence ID" value="NZ_BJZT01000015.1"/>
</dbReference>
<keyword evidence="1" id="KW-0812">Transmembrane</keyword>
<dbReference type="Proteomes" id="UP000321258">
    <property type="component" value="Unassembled WGS sequence"/>
</dbReference>
<evidence type="ECO:0000313" key="3">
    <source>
        <dbReference type="Proteomes" id="UP000321258"/>
    </source>
</evidence>
<dbReference type="EMBL" id="BJZT01000015">
    <property type="protein sequence ID" value="GEO99278.1"/>
    <property type="molecule type" value="Genomic_DNA"/>
</dbReference>
<keyword evidence="1" id="KW-1133">Transmembrane helix</keyword>
<protein>
    <submittedName>
        <fullName evidence="2">Uncharacterized protein</fullName>
    </submittedName>
</protein>
<dbReference type="AlphaFoldDB" id="A0A512INR9"/>
<comment type="caution">
    <text evidence="2">The sequence shown here is derived from an EMBL/GenBank/DDBJ whole genome shotgun (WGS) entry which is preliminary data.</text>
</comment>
<keyword evidence="3" id="KW-1185">Reference proteome</keyword>